<name>A0A9X1HYM1_9FLAO</name>
<dbReference type="AlphaFoldDB" id="A0A9X1HYM1"/>
<dbReference type="Proteomes" id="UP001139199">
    <property type="component" value="Unassembled WGS sequence"/>
</dbReference>
<sequence>MKNSPENVAYLNKLLTLNFNTEKAFINLSENIESESVSKFLRLISNDRAQFIKALDSAIRNEGGIPEYPQVSTPLMVGYGLNEILKSIKSSHDDVFTFTEIGKIQMIDIERYQAVINKLDLSDELEHTLKIQKENLVMTLYAINVYKDSCLRNKVAV</sequence>
<protein>
    <submittedName>
        <fullName evidence="2">DUF2383 domain-containing protein</fullName>
    </submittedName>
</protein>
<proteinExistence type="predicted"/>
<dbReference type="Gene3D" id="1.20.1260.10">
    <property type="match status" value="1"/>
</dbReference>
<reference evidence="2" key="1">
    <citation type="submission" date="2021-10" db="EMBL/GenBank/DDBJ databases">
        <title>Tamlana sargassums sp. nov., and Tamlana laminarinivorans sp. nov., two new bacteria isolated from the brown alga.</title>
        <authorList>
            <person name="Li J."/>
        </authorList>
    </citation>
    <scope>NUCLEOTIDE SEQUENCE</scope>
    <source>
        <strain evidence="2">PT2-4</strain>
    </source>
</reference>
<organism evidence="2 3">
    <name type="scientific">Neotamlana laminarinivorans</name>
    <dbReference type="NCBI Taxonomy" id="2883124"/>
    <lineage>
        <taxon>Bacteria</taxon>
        <taxon>Pseudomonadati</taxon>
        <taxon>Bacteroidota</taxon>
        <taxon>Flavobacteriia</taxon>
        <taxon>Flavobacteriales</taxon>
        <taxon>Flavobacteriaceae</taxon>
        <taxon>Neotamlana</taxon>
    </lineage>
</organism>
<evidence type="ECO:0000313" key="2">
    <source>
        <dbReference type="EMBL" id="MCB4798533.1"/>
    </source>
</evidence>
<keyword evidence="3" id="KW-1185">Reference proteome</keyword>
<dbReference type="EMBL" id="JAJAPW010000002">
    <property type="protein sequence ID" value="MCB4798533.1"/>
    <property type="molecule type" value="Genomic_DNA"/>
</dbReference>
<feature type="domain" description="DUF2383" evidence="1">
    <location>
        <begin position="9"/>
        <end position="67"/>
    </location>
</feature>
<evidence type="ECO:0000259" key="1">
    <source>
        <dbReference type="Pfam" id="PF09537"/>
    </source>
</evidence>
<comment type="caution">
    <text evidence="2">The sequence shown here is derived from an EMBL/GenBank/DDBJ whole genome shotgun (WGS) entry which is preliminary data.</text>
</comment>
<dbReference type="InterPro" id="IPR012347">
    <property type="entry name" value="Ferritin-like"/>
</dbReference>
<dbReference type="InterPro" id="IPR019052">
    <property type="entry name" value="DUF2383"/>
</dbReference>
<gene>
    <name evidence="2" type="ORF">LG649_06735</name>
</gene>
<accession>A0A9X1HYM1</accession>
<dbReference type="RefSeq" id="WP_226542514.1">
    <property type="nucleotide sequence ID" value="NZ_JAJAPW010000002.1"/>
</dbReference>
<evidence type="ECO:0000313" key="3">
    <source>
        <dbReference type="Proteomes" id="UP001139199"/>
    </source>
</evidence>
<dbReference type="Pfam" id="PF09537">
    <property type="entry name" value="DUF2383"/>
    <property type="match status" value="1"/>
</dbReference>